<feature type="domain" description="Alanine racemase C-terminal" evidence="5">
    <location>
        <begin position="241"/>
        <end position="347"/>
    </location>
</feature>
<reference evidence="6" key="1">
    <citation type="submission" date="2024-04" db="EMBL/GenBank/DDBJ databases">
        <authorList>
            <person name="Roder T."/>
            <person name="Oberhansli S."/>
            <person name="Kreuzer M."/>
        </authorList>
    </citation>
    <scope>NUCLEOTIDE SEQUENCE</scope>
    <source>
        <strain evidence="6">LWS13-1.2</strain>
    </source>
</reference>
<protein>
    <submittedName>
        <fullName evidence="6">Alanine racemase</fullName>
        <ecNumber evidence="6">5.1.1.1</ecNumber>
    </submittedName>
</protein>
<dbReference type="GO" id="GO:0005829">
    <property type="term" value="C:cytosol"/>
    <property type="evidence" value="ECO:0007669"/>
    <property type="project" value="TreeGrafter"/>
</dbReference>
<dbReference type="GO" id="GO:0030170">
    <property type="term" value="F:pyridoxal phosphate binding"/>
    <property type="evidence" value="ECO:0007669"/>
    <property type="project" value="TreeGrafter"/>
</dbReference>
<evidence type="ECO:0000256" key="2">
    <source>
        <dbReference type="ARBA" id="ARBA00022898"/>
    </source>
</evidence>
<dbReference type="SUPFAM" id="SSF50621">
    <property type="entry name" value="Alanine racemase C-terminal domain-like"/>
    <property type="match status" value="1"/>
</dbReference>
<dbReference type="SUPFAM" id="SSF51419">
    <property type="entry name" value="PLP-binding barrel"/>
    <property type="match status" value="1"/>
</dbReference>
<evidence type="ECO:0000256" key="1">
    <source>
        <dbReference type="ARBA" id="ARBA00001933"/>
    </source>
</evidence>
<keyword evidence="2 4" id="KW-0663">Pyridoxal phosphate</keyword>
<dbReference type="EC" id="5.1.1.1" evidence="6"/>
<feature type="modified residue" description="N6-(pyridoxal phosphate)lysine" evidence="4">
    <location>
        <position position="33"/>
    </location>
</feature>
<dbReference type="InterPro" id="IPR029066">
    <property type="entry name" value="PLP-binding_barrel"/>
</dbReference>
<evidence type="ECO:0000313" key="6">
    <source>
        <dbReference type="EMBL" id="WZO32895.1"/>
    </source>
</evidence>
<proteinExistence type="predicted"/>
<dbReference type="PRINTS" id="PR00992">
    <property type="entry name" value="ALARACEMASE"/>
</dbReference>
<dbReference type="GO" id="GO:0009252">
    <property type="term" value="P:peptidoglycan biosynthetic process"/>
    <property type="evidence" value="ECO:0007669"/>
    <property type="project" value="TreeGrafter"/>
</dbReference>
<dbReference type="EMBL" id="CP151632">
    <property type="protein sequence ID" value="WZO32895.1"/>
    <property type="molecule type" value="Genomic_DNA"/>
</dbReference>
<name>A0AAU6S7P3_9MICO</name>
<accession>A0AAU6S7P3</accession>
<dbReference type="GO" id="GO:0030632">
    <property type="term" value="P:D-alanine biosynthetic process"/>
    <property type="evidence" value="ECO:0007669"/>
    <property type="project" value="TreeGrafter"/>
</dbReference>
<dbReference type="InterPro" id="IPR000821">
    <property type="entry name" value="Ala_racemase"/>
</dbReference>
<evidence type="ECO:0000256" key="4">
    <source>
        <dbReference type="PIRSR" id="PIRSR600821-50"/>
    </source>
</evidence>
<dbReference type="Pfam" id="PF01168">
    <property type="entry name" value="Ala_racemase_N"/>
    <property type="match status" value="1"/>
</dbReference>
<dbReference type="Gene3D" id="3.20.20.10">
    <property type="entry name" value="Alanine racemase"/>
    <property type="match status" value="1"/>
</dbReference>
<dbReference type="InterPro" id="IPR020622">
    <property type="entry name" value="Ala_racemase_pyridoxalP-BS"/>
</dbReference>
<gene>
    <name evidence="6" type="ORF">MRBLWS13_000504</name>
</gene>
<dbReference type="InterPro" id="IPR009006">
    <property type="entry name" value="Ala_racemase/Decarboxylase_C"/>
</dbReference>
<evidence type="ECO:0000259" key="5">
    <source>
        <dbReference type="SMART" id="SM01005"/>
    </source>
</evidence>
<dbReference type="Pfam" id="PF00842">
    <property type="entry name" value="Ala_racemase_C"/>
    <property type="match status" value="1"/>
</dbReference>
<dbReference type="GO" id="GO:0008784">
    <property type="term" value="F:alanine racemase activity"/>
    <property type="evidence" value="ECO:0007669"/>
    <property type="project" value="UniProtKB-EC"/>
</dbReference>
<dbReference type="SMART" id="SM01005">
    <property type="entry name" value="Ala_racemase_C"/>
    <property type="match status" value="1"/>
</dbReference>
<dbReference type="AlphaFoldDB" id="A0AAU6S7P3"/>
<comment type="cofactor">
    <cofactor evidence="1 4">
        <name>pyridoxal 5'-phosphate</name>
        <dbReference type="ChEBI" id="CHEBI:597326"/>
    </cofactor>
</comment>
<dbReference type="PANTHER" id="PTHR30511:SF0">
    <property type="entry name" value="ALANINE RACEMASE, CATABOLIC-RELATED"/>
    <property type="match status" value="1"/>
</dbReference>
<dbReference type="Gene3D" id="2.40.37.10">
    <property type="entry name" value="Lyase, Ornithine Decarboxylase, Chain A, domain 1"/>
    <property type="match status" value="2"/>
</dbReference>
<sequence>MTARLHVDLSALTANIARVRETVAPAELMLVVKDDAYGHGLEAVVQTATTAGVTWFGAFDVRTGTAVRAAAGDAARIFTWIAASRDDLRTAIAAHLDLGIGDAELLEELADAASDAAGAPRVHLKIDTGLHRNGVRPEEWSTFVARAAALQAAGRIDVVGVWSHIAEASDAEDDDARAVFERALHEAEAVGIRPHVRHLAASAASFARPEFRYDMVRVGAFCYGIRSAGGPSADTLGLRTIARLEAEVVAVHEETVRIDIGAADGLPSSLRGRAMVGTPAGARRLGPVGGAQSLVDAWTGAAVGDVVTIYGPGGSGEGTATDLAEVIGTIGEEIAVRVSPLIARVYT</sequence>
<organism evidence="6">
    <name type="scientific">Microbacterium sp. LWS13-1.2</name>
    <dbReference type="NCBI Taxonomy" id="3135264"/>
    <lineage>
        <taxon>Bacteria</taxon>
        <taxon>Bacillati</taxon>
        <taxon>Actinomycetota</taxon>
        <taxon>Actinomycetes</taxon>
        <taxon>Micrococcales</taxon>
        <taxon>Microbacteriaceae</taxon>
        <taxon>Microbacterium</taxon>
    </lineage>
</organism>
<keyword evidence="3 6" id="KW-0413">Isomerase</keyword>
<dbReference type="RefSeq" id="WP_349427501.1">
    <property type="nucleotide sequence ID" value="NZ_CP151632.1"/>
</dbReference>
<dbReference type="PANTHER" id="PTHR30511">
    <property type="entry name" value="ALANINE RACEMASE"/>
    <property type="match status" value="1"/>
</dbReference>
<evidence type="ECO:0000256" key="3">
    <source>
        <dbReference type="ARBA" id="ARBA00023235"/>
    </source>
</evidence>
<dbReference type="InterPro" id="IPR011079">
    <property type="entry name" value="Ala_racemase_C"/>
</dbReference>
<dbReference type="PROSITE" id="PS00395">
    <property type="entry name" value="ALANINE_RACEMASE"/>
    <property type="match status" value="1"/>
</dbReference>
<dbReference type="InterPro" id="IPR001608">
    <property type="entry name" value="Ala_racemase_N"/>
</dbReference>